<evidence type="ECO:0000313" key="3">
    <source>
        <dbReference type="Proteomes" id="UP001396898"/>
    </source>
</evidence>
<dbReference type="EMBL" id="JAQQWI010000013">
    <property type="protein sequence ID" value="KAK8013790.1"/>
    <property type="molecule type" value="Genomic_DNA"/>
</dbReference>
<dbReference type="Proteomes" id="UP001396898">
    <property type="component" value="Unassembled WGS sequence"/>
</dbReference>
<evidence type="ECO:0000256" key="1">
    <source>
        <dbReference type="SAM" id="Phobius"/>
    </source>
</evidence>
<organism evidence="2 3">
    <name type="scientific">Apiospora marii</name>
    <dbReference type="NCBI Taxonomy" id="335849"/>
    <lineage>
        <taxon>Eukaryota</taxon>
        <taxon>Fungi</taxon>
        <taxon>Dikarya</taxon>
        <taxon>Ascomycota</taxon>
        <taxon>Pezizomycotina</taxon>
        <taxon>Sordariomycetes</taxon>
        <taxon>Xylariomycetidae</taxon>
        <taxon>Amphisphaeriales</taxon>
        <taxon>Apiosporaceae</taxon>
        <taxon>Apiospora</taxon>
    </lineage>
</organism>
<name>A0ABR1RLS8_9PEZI</name>
<proteinExistence type="predicted"/>
<gene>
    <name evidence="2" type="ORF">PG991_009383</name>
</gene>
<keyword evidence="1" id="KW-0812">Transmembrane</keyword>
<keyword evidence="1" id="KW-1133">Transmembrane helix</keyword>
<feature type="transmembrane region" description="Helical" evidence="1">
    <location>
        <begin position="51"/>
        <end position="75"/>
    </location>
</feature>
<keyword evidence="1" id="KW-0472">Membrane</keyword>
<evidence type="ECO:0000313" key="2">
    <source>
        <dbReference type="EMBL" id="KAK8013790.1"/>
    </source>
</evidence>
<accession>A0ABR1RLS8</accession>
<sequence length="209" mass="22544">MSLLYDLRFVPSGLSVLATLLRAFGVLSTQRRATQPLKACQLLRVKFRLELLLLSVGQIVLSLTVMLLFTTLTVAVDTSIWTVYLLGSIVAVSMTSQCLWMSSVWPSSCGPFYLLRLAVGLPMTLGSFMGGVIIAGPHPRRGSTILLVAAAAFRVRMACEWAMVSQQKHGAKGFVLVELFAVSLMAASGALGMTYATAWRLVPGTTLTD</sequence>
<comment type="caution">
    <text evidence="2">The sequence shown here is derived from an EMBL/GenBank/DDBJ whole genome shotgun (WGS) entry which is preliminary data.</text>
</comment>
<keyword evidence="3" id="KW-1185">Reference proteome</keyword>
<protein>
    <submittedName>
        <fullName evidence="2">Uncharacterized protein</fullName>
    </submittedName>
</protein>
<feature type="transmembrane region" description="Helical" evidence="1">
    <location>
        <begin position="175"/>
        <end position="198"/>
    </location>
</feature>
<feature type="transmembrane region" description="Helical" evidence="1">
    <location>
        <begin position="113"/>
        <end position="136"/>
    </location>
</feature>
<feature type="transmembrane region" description="Helical" evidence="1">
    <location>
        <begin position="81"/>
        <end position="101"/>
    </location>
</feature>
<reference evidence="2 3" key="1">
    <citation type="submission" date="2023-01" db="EMBL/GenBank/DDBJ databases">
        <title>Analysis of 21 Apiospora genomes using comparative genomics revels a genus with tremendous synthesis potential of carbohydrate active enzymes and secondary metabolites.</title>
        <authorList>
            <person name="Sorensen T."/>
        </authorList>
    </citation>
    <scope>NUCLEOTIDE SEQUENCE [LARGE SCALE GENOMIC DNA]</scope>
    <source>
        <strain evidence="2 3">CBS 20057</strain>
    </source>
</reference>